<organism evidence="2">
    <name type="scientific">Halicryptus spinulosus</name>
    <dbReference type="NCBI Taxonomy" id="160677"/>
    <lineage>
        <taxon>Eukaryota</taxon>
        <taxon>Metazoa</taxon>
        <taxon>Ecdysozoa</taxon>
        <taxon>Scalidophora</taxon>
        <taxon>Priapulida</taxon>
        <taxon>Priapulimorpha</taxon>
        <taxon>Priapulimorphida</taxon>
        <taxon>Priapulidae</taxon>
        <taxon>Halicryptus</taxon>
    </lineage>
</organism>
<evidence type="ECO:0000313" key="3">
    <source>
        <dbReference type="EMBL" id="CBK55556.1"/>
    </source>
</evidence>
<dbReference type="GeneID" id="14412096"/>
<evidence type="ECO:0000256" key="1">
    <source>
        <dbReference type="SAM" id="Phobius"/>
    </source>
</evidence>
<dbReference type="GO" id="GO:0016787">
    <property type="term" value="F:hydrolase activity"/>
    <property type="evidence" value="ECO:0007669"/>
    <property type="project" value="UniProtKB-KW"/>
</dbReference>
<reference evidence="2" key="1">
    <citation type="journal article" date="2010" name="Genome Biol. Evol.">
        <title>Ecdysozoan mitogenomics: evidence for a common origin of the legged invertebrates, the Panarthropoda.</title>
        <authorList>
            <person name="Rota-Stabelli O."/>
            <person name="Kayal E."/>
            <person name="Gleeson D."/>
            <person name="Daub J."/>
            <person name="Boore J.L."/>
            <person name="Telford M.J."/>
            <person name="Pisani D."/>
            <person name="Blaxter M."/>
            <person name="Lavrov D.V."/>
        </authorList>
    </citation>
    <scope>NUCLEOTIDE SEQUENCE</scope>
</reference>
<name>F8RJA8_9BILA</name>
<proteinExistence type="predicted"/>
<keyword evidence="1" id="KW-1133">Transmembrane helix</keyword>
<dbReference type="CTD" id="4509"/>
<sequence length="52" mass="6326">MPQMSPLMWIFLFPLILTLYFVFCIFIYFNFINLSEGGSSLSWLKTNYIFMW</sequence>
<geneLocation type="mitochondrion" evidence="2"/>
<accession>F8RJA8</accession>
<protein>
    <submittedName>
        <fullName evidence="2">ATP synthase F0 subunit 8</fullName>
        <ecNumber evidence="2">3.6.3.14</ecNumber>
    </submittedName>
    <submittedName>
        <fullName evidence="3">ATPase subunit 8</fullName>
    </submittedName>
</protein>
<evidence type="ECO:0000313" key="2">
    <source>
        <dbReference type="EMBL" id="ADK97590.1"/>
    </source>
</evidence>
<keyword evidence="2" id="KW-0378">Hydrolase</keyword>
<dbReference type="EMBL" id="HM600783">
    <property type="protein sequence ID" value="ADK97590.1"/>
    <property type="molecule type" value="Genomic_DNA"/>
</dbReference>
<reference evidence="3" key="2">
    <citation type="submission" date="2010-03" db="EMBL/GenBank/DDBJ databases">
        <title>The complete mitochondrial genome of the priapulid worm Halicryptus spinulosus.</title>
        <authorList>
            <person name="Janssen R."/>
            <person name="Shen H."/>
            <person name="Scholtz G."/>
            <person name="Budd G.E."/>
            <person name="Braband A."/>
        </authorList>
    </citation>
    <scope>NUCLEOTIDE SEQUENCE</scope>
</reference>
<dbReference type="AlphaFoldDB" id="F8RJA8"/>
<feature type="transmembrane region" description="Helical" evidence="1">
    <location>
        <begin position="7"/>
        <end position="29"/>
    </location>
</feature>
<keyword evidence="2" id="KW-0496">Mitochondrion</keyword>
<dbReference type="EMBL" id="FN689349">
    <property type="protein sequence ID" value="CBK55556.1"/>
    <property type="molecule type" value="Genomic_DNA"/>
</dbReference>
<keyword evidence="1" id="KW-0472">Membrane</keyword>
<dbReference type="RefSeq" id="YP_007317443.1">
    <property type="nucleotide sequence ID" value="NC_020030.1"/>
</dbReference>
<keyword evidence="1" id="KW-0812">Transmembrane</keyword>
<dbReference type="EC" id="3.6.3.14" evidence="2"/>
<gene>
    <name evidence="2" type="primary">atp8</name>
    <name evidence="3" type="synonym">ATPase 8</name>
</gene>